<name>A0A6L4WY70_9BIFI</name>
<dbReference type="Gene3D" id="1.10.10.60">
    <property type="entry name" value="Homeodomain-like"/>
    <property type="match status" value="1"/>
</dbReference>
<protein>
    <submittedName>
        <fullName evidence="7">AraC family transcriptional regulator</fullName>
    </submittedName>
    <submittedName>
        <fullName evidence="8">Helix-turn-helix domain-containing protein</fullName>
    </submittedName>
</protein>
<dbReference type="InterPro" id="IPR037923">
    <property type="entry name" value="HTH-like"/>
</dbReference>
<dbReference type="AlphaFoldDB" id="A0A6L4WY70"/>
<dbReference type="GO" id="GO:0003700">
    <property type="term" value="F:DNA-binding transcription factor activity"/>
    <property type="evidence" value="ECO:0007669"/>
    <property type="project" value="InterPro"/>
</dbReference>
<dbReference type="InterPro" id="IPR018062">
    <property type="entry name" value="HTH_AraC-typ_CS"/>
</dbReference>
<dbReference type="Pfam" id="PF12833">
    <property type="entry name" value="HTH_18"/>
    <property type="match status" value="1"/>
</dbReference>
<comment type="caution">
    <text evidence="7">The sequence shown here is derived from an EMBL/GenBank/DDBJ whole genome shotgun (WGS) entry which is preliminary data.</text>
</comment>
<dbReference type="Proteomes" id="UP000482084">
    <property type="component" value="Unassembled WGS sequence"/>
</dbReference>
<dbReference type="GO" id="GO:0043565">
    <property type="term" value="F:sequence-specific DNA binding"/>
    <property type="evidence" value="ECO:0007669"/>
    <property type="project" value="InterPro"/>
</dbReference>
<reference evidence="8 9" key="1">
    <citation type="submission" date="2019-10" db="EMBL/GenBank/DDBJ databases">
        <title>Bifidobacterium from non-human primates.</title>
        <authorList>
            <person name="Modesto M."/>
        </authorList>
    </citation>
    <scope>NUCLEOTIDE SEQUENCE [LARGE SCALE GENOMIC DNA]</scope>
    <source>
        <strain evidence="8 9">TREM</strain>
    </source>
</reference>
<evidence type="ECO:0000256" key="5">
    <source>
        <dbReference type="ARBA" id="ARBA00023163"/>
    </source>
</evidence>
<organism evidence="7 10">
    <name type="scientific">Bifidobacterium ramosum</name>
    <dbReference type="NCBI Taxonomy" id="1798158"/>
    <lineage>
        <taxon>Bacteria</taxon>
        <taxon>Bacillati</taxon>
        <taxon>Actinomycetota</taxon>
        <taxon>Actinomycetes</taxon>
        <taxon>Bifidobacteriales</taxon>
        <taxon>Bifidobacteriaceae</taxon>
        <taxon>Bifidobacterium</taxon>
    </lineage>
</organism>
<dbReference type="Proteomes" id="UP000469943">
    <property type="component" value="Unassembled WGS sequence"/>
</dbReference>
<reference evidence="7 10" key="2">
    <citation type="submission" date="2019-10" db="EMBL/GenBank/DDBJ databases">
        <title>Characterization of the phylogenetic diversity of two novel species belonging to the genus Bifidobacterium: Bifidobacterium cebidarum sp. nov. and Bifidobacterium leontopitheci sp. nov.</title>
        <authorList>
            <person name="Lugli G.A."/>
            <person name="Duranti S."/>
            <person name="Milani C."/>
            <person name="Turroni F."/>
            <person name="Ventura M."/>
        </authorList>
    </citation>
    <scope>NUCLEOTIDE SEQUENCE [LARGE SCALE GENOMIC DNA]</scope>
    <source>
        <strain evidence="7 10">DSM 100688</strain>
    </source>
</reference>
<accession>A0A6L4WY70</accession>
<keyword evidence="3" id="KW-0238">DNA-binding</keyword>
<dbReference type="SUPFAM" id="SSF51215">
    <property type="entry name" value="Regulatory protein AraC"/>
    <property type="match status" value="1"/>
</dbReference>
<proteinExistence type="predicted"/>
<dbReference type="InterPro" id="IPR018060">
    <property type="entry name" value="HTH_AraC"/>
</dbReference>
<keyword evidence="5" id="KW-0804">Transcription</keyword>
<evidence type="ECO:0000256" key="4">
    <source>
        <dbReference type="ARBA" id="ARBA00023159"/>
    </source>
</evidence>
<dbReference type="PROSITE" id="PS01124">
    <property type="entry name" value="HTH_ARAC_FAMILY_2"/>
    <property type="match status" value="1"/>
</dbReference>
<dbReference type="EMBL" id="WBSM01000010">
    <property type="protein sequence ID" value="KAB8287209.1"/>
    <property type="molecule type" value="Genomic_DNA"/>
</dbReference>
<evidence type="ECO:0000256" key="2">
    <source>
        <dbReference type="ARBA" id="ARBA00023015"/>
    </source>
</evidence>
<dbReference type="EMBL" id="WHZX01000004">
    <property type="protein sequence ID" value="NEG71921.1"/>
    <property type="molecule type" value="Genomic_DNA"/>
</dbReference>
<dbReference type="RefSeq" id="WP_152358804.1">
    <property type="nucleotide sequence ID" value="NZ_WBSM01000010.1"/>
</dbReference>
<evidence type="ECO:0000313" key="8">
    <source>
        <dbReference type="EMBL" id="NEG71921.1"/>
    </source>
</evidence>
<evidence type="ECO:0000313" key="9">
    <source>
        <dbReference type="Proteomes" id="UP000469943"/>
    </source>
</evidence>
<dbReference type="SUPFAM" id="SSF46689">
    <property type="entry name" value="Homeodomain-like"/>
    <property type="match status" value="2"/>
</dbReference>
<dbReference type="PROSITE" id="PS00041">
    <property type="entry name" value="HTH_ARAC_FAMILY_1"/>
    <property type="match status" value="1"/>
</dbReference>
<dbReference type="InterPro" id="IPR003313">
    <property type="entry name" value="AraC-bd"/>
</dbReference>
<evidence type="ECO:0000256" key="3">
    <source>
        <dbReference type="ARBA" id="ARBA00023125"/>
    </source>
</evidence>
<keyword evidence="2" id="KW-0805">Transcription regulation</keyword>
<evidence type="ECO:0000259" key="6">
    <source>
        <dbReference type="PROSITE" id="PS01124"/>
    </source>
</evidence>
<dbReference type="PANTHER" id="PTHR46796:SF13">
    <property type="entry name" value="HTH-TYPE TRANSCRIPTIONAL ACTIVATOR RHAS"/>
    <property type="match status" value="1"/>
</dbReference>
<dbReference type="PRINTS" id="PR00032">
    <property type="entry name" value="HTHARAC"/>
</dbReference>
<keyword evidence="4" id="KW-0010">Activator</keyword>
<keyword evidence="10" id="KW-1185">Reference proteome</keyword>
<dbReference type="InterPro" id="IPR009057">
    <property type="entry name" value="Homeodomain-like_sf"/>
</dbReference>
<evidence type="ECO:0000313" key="7">
    <source>
        <dbReference type="EMBL" id="KAB8287209.1"/>
    </source>
</evidence>
<evidence type="ECO:0000313" key="10">
    <source>
        <dbReference type="Proteomes" id="UP000482084"/>
    </source>
</evidence>
<dbReference type="InterPro" id="IPR020449">
    <property type="entry name" value="Tscrpt_reg_AraC-type_HTH"/>
</dbReference>
<dbReference type="Pfam" id="PF02311">
    <property type="entry name" value="AraC_binding"/>
    <property type="match status" value="1"/>
</dbReference>
<dbReference type="OrthoDB" id="241790at2"/>
<gene>
    <name evidence="7" type="ORF">DSM100688_1784</name>
    <name evidence="8" type="ORF">GFD24_06845</name>
</gene>
<dbReference type="PANTHER" id="PTHR46796">
    <property type="entry name" value="HTH-TYPE TRANSCRIPTIONAL ACTIVATOR RHAS-RELATED"/>
    <property type="match status" value="1"/>
</dbReference>
<keyword evidence="1" id="KW-0963">Cytoplasm</keyword>
<dbReference type="InterPro" id="IPR050204">
    <property type="entry name" value="AraC_XylS_family_regulators"/>
</dbReference>
<evidence type="ECO:0000256" key="1">
    <source>
        <dbReference type="ARBA" id="ARBA00022490"/>
    </source>
</evidence>
<feature type="domain" description="HTH araC/xylS-type" evidence="6">
    <location>
        <begin position="170"/>
        <end position="268"/>
    </location>
</feature>
<sequence length="283" mass="32234">MKRTLEHPAQPLRIAFVGAGREHDAKARYGPIIRNHDAIHLITEGRAHYRIGELSFPVHAGQCVYLPADTPLLYYSDADDICTTDWVNFRGDDVPRITEHCGLTTTRPLADVSSPDTLHDIVTRMLDCSERSLSTNLRLVGLMDDFLGTLVETSSTAELNVDPKANAYITQAVQYIQDHMGEPLRVSDVADALFISRAYLYTLFQDFQHTTPQLFITKAKLYQACELLRTTREPIRQIAEDCGYRNVTAFSKAFRRIIAMSPREYRQHFTDPDHMAESWDEKD</sequence>
<dbReference type="SMART" id="SM00342">
    <property type="entry name" value="HTH_ARAC"/>
    <property type="match status" value="1"/>
</dbReference>